<keyword evidence="1" id="KW-0732">Signal</keyword>
<protein>
    <submittedName>
        <fullName evidence="2">Uncharacterized protein</fullName>
    </submittedName>
</protein>
<comment type="caution">
    <text evidence="2">The sequence shown here is derived from an EMBL/GenBank/DDBJ whole genome shotgun (WGS) entry which is preliminary data.</text>
</comment>
<dbReference type="RefSeq" id="WP_220253215.1">
    <property type="nucleotide sequence ID" value="NZ_JAICCF010000005.1"/>
</dbReference>
<accession>A0ABS7GM04</accession>
<evidence type="ECO:0000313" key="2">
    <source>
        <dbReference type="EMBL" id="MBW8687899.1"/>
    </source>
</evidence>
<dbReference type="Proteomes" id="UP000812961">
    <property type="component" value="Unassembled WGS sequence"/>
</dbReference>
<name>A0ABS7GM04_9BACT</name>
<feature type="chain" id="PRO_5046426383" evidence="1">
    <location>
        <begin position="23"/>
        <end position="310"/>
    </location>
</feature>
<dbReference type="EMBL" id="JAICCF010000005">
    <property type="protein sequence ID" value="MBW8687899.1"/>
    <property type="molecule type" value="Genomic_DNA"/>
</dbReference>
<evidence type="ECO:0000313" key="3">
    <source>
        <dbReference type="Proteomes" id="UP000812961"/>
    </source>
</evidence>
<evidence type="ECO:0000256" key="1">
    <source>
        <dbReference type="SAM" id="SignalP"/>
    </source>
</evidence>
<feature type="signal peptide" evidence="1">
    <location>
        <begin position="1"/>
        <end position="22"/>
    </location>
</feature>
<proteinExistence type="predicted"/>
<keyword evidence="3" id="KW-1185">Reference proteome</keyword>
<reference evidence="2 3" key="1">
    <citation type="submission" date="2021-08" db="EMBL/GenBank/DDBJ databases">
        <title>The genome sequence of Chitinophaga sp. B61.</title>
        <authorList>
            <person name="Zhang X."/>
        </authorList>
    </citation>
    <scope>NUCLEOTIDE SEQUENCE [LARGE SCALE GENOMIC DNA]</scope>
    <source>
        <strain evidence="2 3">B61</strain>
    </source>
</reference>
<organism evidence="2 3">
    <name type="scientific">Chitinophaga rhizophila</name>
    <dbReference type="NCBI Taxonomy" id="2866212"/>
    <lineage>
        <taxon>Bacteria</taxon>
        <taxon>Pseudomonadati</taxon>
        <taxon>Bacteroidota</taxon>
        <taxon>Chitinophagia</taxon>
        <taxon>Chitinophagales</taxon>
        <taxon>Chitinophagaceae</taxon>
        <taxon>Chitinophaga</taxon>
    </lineage>
</organism>
<sequence>MNKHLKTLFFLTLLFLTKAMFAQQSFTVQGDGNKYYPVTFYDGGYNSNLPVELEIGRSSVHAPNGQWWGSIMATFRFHINGFGHGANFIDADIKQLYANPNTTIGLVGGWMDLTHGSTISRIAIWLRGATTYYYKSNYSVGPIVYDGVANPVPFKVTDNLTLTVKTVPEPYVNIQGLSYSNSAYFNGGGKNYFAGTVGIGTFNTSEFRLAVNGAIGAKRVKVTQDGWADFVFDSDYKLPGLTEVETYIQQHKHLPDVPSAAEVTKNGLDLGEMNKILLQKIEELTLHLIKQEKVIQEQGKRLAELEKKPR</sequence>
<gene>
    <name evidence="2" type="ORF">K1Y79_26405</name>
</gene>